<reference evidence="1" key="1">
    <citation type="submission" date="2022-03" db="EMBL/GenBank/DDBJ databases">
        <authorList>
            <person name="Tunstrom K."/>
        </authorList>
    </citation>
    <scope>NUCLEOTIDE SEQUENCE</scope>
</reference>
<organism evidence="1 2">
    <name type="scientific">Euphydryas editha</name>
    <name type="common">Edith's checkerspot</name>
    <dbReference type="NCBI Taxonomy" id="104508"/>
    <lineage>
        <taxon>Eukaryota</taxon>
        <taxon>Metazoa</taxon>
        <taxon>Ecdysozoa</taxon>
        <taxon>Arthropoda</taxon>
        <taxon>Hexapoda</taxon>
        <taxon>Insecta</taxon>
        <taxon>Pterygota</taxon>
        <taxon>Neoptera</taxon>
        <taxon>Endopterygota</taxon>
        <taxon>Lepidoptera</taxon>
        <taxon>Glossata</taxon>
        <taxon>Ditrysia</taxon>
        <taxon>Papilionoidea</taxon>
        <taxon>Nymphalidae</taxon>
        <taxon>Nymphalinae</taxon>
        <taxon>Euphydryas</taxon>
    </lineage>
</organism>
<proteinExistence type="predicted"/>
<dbReference type="AlphaFoldDB" id="A0AAU9VFY8"/>
<protein>
    <submittedName>
        <fullName evidence="1">Uncharacterized protein</fullName>
    </submittedName>
</protein>
<dbReference type="Proteomes" id="UP001153954">
    <property type="component" value="Unassembled WGS sequence"/>
</dbReference>
<accession>A0AAU9VFY8</accession>
<evidence type="ECO:0000313" key="2">
    <source>
        <dbReference type="Proteomes" id="UP001153954"/>
    </source>
</evidence>
<keyword evidence="2" id="KW-1185">Reference proteome</keyword>
<name>A0AAU9VFY8_EUPED</name>
<evidence type="ECO:0000313" key="1">
    <source>
        <dbReference type="EMBL" id="CAH2108741.1"/>
    </source>
</evidence>
<gene>
    <name evidence="1" type="ORF">EEDITHA_LOCUS22649</name>
</gene>
<comment type="caution">
    <text evidence="1">The sequence shown here is derived from an EMBL/GenBank/DDBJ whole genome shotgun (WGS) entry which is preliminary data.</text>
</comment>
<dbReference type="EMBL" id="CAKOGL010000031">
    <property type="protein sequence ID" value="CAH2108741.1"/>
    <property type="molecule type" value="Genomic_DNA"/>
</dbReference>
<sequence>MVSFTRHERIDYCIDASEMKSLEKSLSVHCPVPCRRAVAALPLPADWDRAAGTGTEALGDALYWNSDTGTKHQEGTCLRIILRSKLLINI</sequence>